<evidence type="ECO:0000313" key="1">
    <source>
        <dbReference type="EMBL" id="MPN59484.1"/>
    </source>
</evidence>
<name>A0A645JGK4_9ZZZZ</name>
<protein>
    <submittedName>
        <fullName evidence="1">Uncharacterized protein</fullName>
    </submittedName>
</protein>
<proteinExistence type="predicted"/>
<reference evidence="1" key="1">
    <citation type="submission" date="2019-08" db="EMBL/GenBank/DDBJ databases">
        <authorList>
            <person name="Kucharzyk K."/>
            <person name="Murdoch R.W."/>
            <person name="Higgins S."/>
            <person name="Loffler F."/>
        </authorList>
    </citation>
    <scope>NUCLEOTIDE SEQUENCE</scope>
</reference>
<accession>A0A645JGK4</accession>
<dbReference type="AlphaFoldDB" id="A0A645JGK4"/>
<gene>
    <name evidence="1" type="ORF">SDC9_207205</name>
</gene>
<dbReference type="EMBL" id="VSSQ01133565">
    <property type="protein sequence ID" value="MPN59484.1"/>
    <property type="molecule type" value="Genomic_DNA"/>
</dbReference>
<sequence length="140" mass="15570">MSGARYFEVLLSDGNKTIGSKSIPIDVFLLGGFPSKEEVESKVELIEPLISRPLVKNNKKKSVVDIVGRRNIENIKMTVDKAIASGKIAGLVKSRGKDARHKYSGNRKDLYREISKKIGTQTKESMFIRGVSEFVETKAK</sequence>
<comment type="caution">
    <text evidence="1">The sequence shown here is derived from an EMBL/GenBank/DDBJ whole genome shotgun (WGS) entry which is preliminary data.</text>
</comment>
<organism evidence="1">
    <name type="scientific">bioreactor metagenome</name>
    <dbReference type="NCBI Taxonomy" id="1076179"/>
    <lineage>
        <taxon>unclassified sequences</taxon>
        <taxon>metagenomes</taxon>
        <taxon>ecological metagenomes</taxon>
    </lineage>
</organism>